<dbReference type="EMBL" id="JAUSTU010000003">
    <property type="protein sequence ID" value="MDQ0154518.1"/>
    <property type="molecule type" value="Genomic_DNA"/>
</dbReference>
<dbReference type="RefSeq" id="WP_307149126.1">
    <property type="nucleotide sequence ID" value="NZ_JAUSTU010000003.1"/>
</dbReference>
<feature type="transmembrane region" description="Helical" evidence="7">
    <location>
        <begin position="330"/>
        <end position="352"/>
    </location>
</feature>
<feature type="transmembrane region" description="Helical" evidence="7">
    <location>
        <begin position="43"/>
        <end position="63"/>
    </location>
</feature>
<organism evidence="8 9">
    <name type="scientific">Anoxybacillus andreesenii</name>
    <dbReference type="NCBI Taxonomy" id="1325932"/>
    <lineage>
        <taxon>Bacteria</taxon>
        <taxon>Bacillati</taxon>
        <taxon>Bacillota</taxon>
        <taxon>Bacilli</taxon>
        <taxon>Bacillales</taxon>
        <taxon>Anoxybacillaceae</taxon>
        <taxon>Anoxybacillus</taxon>
    </lineage>
</organism>
<feature type="transmembrane region" description="Helical" evidence="7">
    <location>
        <begin position="69"/>
        <end position="86"/>
    </location>
</feature>
<keyword evidence="6 7" id="KW-0472">Membrane</keyword>
<dbReference type="PANTHER" id="PTHR42810">
    <property type="entry name" value="PURINE PERMEASE C1399.01C-RELATED"/>
    <property type="match status" value="1"/>
</dbReference>
<reference evidence="8 9" key="1">
    <citation type="submission" date="2023-07" db="EMBL/GenBank/DDBJ databases">
        <title>Genomic Encyclopedia of Type Strains, Phase IV (KMG-IV): sequencing the most valuable type-strain genomes for metagenomic binning, comparative biology and taxonomic classification.</title>
        <authorList>
            <person name="Goeker M."/>
        </authorList>
    </citation>
    <scope>NUCLEOTIDE SEQUENCE [LARGE SCALE GENOMIC DNA]</scope>
    <source>
        <strain evidence="8 9">DSM 23948</strain>
    </source>
</reference>
<feature type="transmembrane region" description="Helical" evidence="7">
    <location>
        <begin position="156"/>
        <end position="176"/>
    </location>
</feature>
<feature type="transmembrane region" description="Helical" evidence="7">
    <location>
        <begin position="399"/>
        <end position="418"/>
    </location>
</feature>
<evidence type="ECO:0000256" key="2">
    <source>
        <dbReference type="ARBA" id="ARBA00008821"/>
    </source>
</evidence>
<feature type="transmembrane region" description="Helical" evidence="7">
    <location>
        <begin position="122"/>
        <end position="144"/>
    </location>
</feature>
<feature type="transmembrane region" description="Helical" evidence="7">
    <location>
        <begin position="12"/>
        <end position="31"/>
    </location>
</feature>
<feature type="transmembrane region" description="Helical" evidence="7">
    <location>
        <begin position="182"/>
        <end position="204"/>
    </location>
</feature>
<evidence type="ECO:0000313" key="9">
    <source>
        <dbReference type="Proteomes" id="UP001231362"/>
    </source>
</evidence>
<evidence type="ECO:0000256" key="5">
    <source>
        <dbReference type="ARBA" id="ARBA00022989"/>
    </source>
</evidence>
<dbReference type="Proteomes" id="UP001231362">
    <property type="component" value="Unassembled WGS sequence"/>
</dbReference>
<feature type="transmembrane region" description="Helical" evidence="7">
    <location>
        <begin position="300"/>
        <end position="324"/>
    </location>
</feature>
<sequence>MKTTISGFQWMAFMIAGSIVAPIAIADLFGLSPVETTGLVQRTMFVLGLSSLLQGLVGHRLPINEGPAGLWWGVFAIYAGLSTTLFSSNMETLRGLEGAMIVSGVAFILLSLFKLIQKVATLFTPVVLGVYLLLLVLQLSGSFINGMLGVGYRQNGVDLPIGLFSLILILFTFYLSRHRITWVSQYSILISLAAGWLIFSLLGFSKPIEFQTDKLIHLPTFFEFGRPIFDSGMITTAIFVTMLLLTNMIASIQVVDDIVSKSEKQEGRKVSYSRAGFVSGINQLLGGSFSAIGPVPISGAAGFIATTNLTSILPFLLGSIFILISSLSPQIMTIFAALPTPVGYAVTFVVFANMIRLSFFQFDQEKDTDRIRLVIGISLMIGVGAMFVPSAAYKDVPPILTSLLNNGLVLGSLTAIIVDQLTRKNRKSK</sequence>
<feature type="transmembrane region" description="Helical" evidence="7">
    <location>
        <begin position="234"/>
        <end position="255"/>
    </location>
</feature>
<evidence type="ECO:0000256" key="3">
    <source>
        <dbReference type="ARBA" id="ARBA00022448"/>
    </source>
</evidence>
<dbReference type="PANTHER" id="PTHR42810:SF1">
    <property type="entry name" value="PURINE PERMEASE YWDJ-RELATED"/>
    <property type="match status" value="1"/>
</dbReference>
<dbReference type="NCBIfam" id="NF037981">
    <property type="entry name" value="NCS2_1"/>
    <property type="match status" value="1"/>
</dbReference>
<keyword evidence="9" id="KW-1185">Reference proteome</keyword>
<comment type="subcellular location">
    <subcellularLocation>
        <location evidence="1">Membrane</location>
        <topology evidence="1">Multi-pass membrane protein</topology>
    </subcellularLocation>
</comment>
<gene>
    <name evidence="8" type="ORF">J2S07_000822</name>
</gene>
<evidence type="ECO:0000256" key="4">
    <source>
        <dbReference type="ARBA" id="ARBA00022692"/>
    </source>
</evidence>
<evidence type="ECO:0000256" key="7">
    <source>
        <dbReference type="SAM" id="Phobius"/>
    </source>
</evidence>
<keyword evidence="5 7" id="KW-1133">Transmembrane helix</keyword>
<feature type="transmembrane region" description="Helical" evidence="7">
    <location>
        <begin position="98"/>
        <end position="116"/>
    </location>
</feature>
<evidence type="ECO:0000313" key="8">
    <source>
        <dbReference type="EMBL" id="MDQ0154518.1"/>
    </source>
</evidence>
<feature type="transmembrane region" description="Helical" evidence="7">
    <location>
        <begin position="373"/>
        <end position="393"/>
    </location>
</feature>
<comment type="similarity">
    <text evidence="2">Belongs to the nucleobase:cation symporter-2 (NCS2) (TC 2.A.40) family.</text>
</comment>
<accession>A0ABT9V0S7</accession>
<dbReference type="InterPro" id="IPR006043">
    <property type="entry name" value="NCS2"/>
</dbReference>
<name>A0ABT9V0S7_9BACL</name>
<proteinExistence type="inferred from homology"/>
<dbReference type="Pfam" id="PF00860">
    <property type="entry name" value="Xan_ur_permease"/>
    <property type="match status" value="1"/>
</dbReference>
<evidence type="ECO:0000256" key="1">
    <source>
        <dbReference type="ARBA" id="ARBA00004141"/>
    </source>
</evidence>
<keyword evidence="3" id="KW-0813">Transport</keyword>
<comment type="caution">
    <text evidence="8">The sequence shown here is derived from an EMBL/GenBank/DDBJ whole genome shotgun (WGS) entry which is preliminary data.</text>
</comment>
<keyword evidence="4 7" id="KW-0812">Transmembrane</keyword>
<evidence type="ECO:0000256" key="6">
    <source>
        <dbReference type="ARBA" id="ARBA00023136"/>
    </source>
</evidence>
<protein>
    <submittedName>
        <fullName evidence="8">Xanthine/uracil permease</fullName>
    </submittedName>
</protein>